<dbReference type="EMBL" id="JNBR01002137">
    <property type="protein sequence ID" value="OQR83524.1"/>
    <property type="molecule type" value="Genomic_DNA"/>
</dbReference>
<dbReference type="GO" id="GO:0070682">
    <property type="term" value="P:proteasome regulatory particle assembly"/>
    <property type="evidence" value="ECO:0007669"/>
    <property type="project" value="InterPro"/>
</dbReference>
<dbReference type="Gene3D" id="2.30.42.10">
    <property type="match status" value="1"/>
</dbReference>
<dbReference type="GO" id="GO:0005634">
    <property type="term" value="C:nucleus"/>
    <property type="evidence" value="ECO:0007669"/>
    <property type="project" value="TreeGrafter"/>
</dbReference>
<dbReference type="Proteomes" id="UP000243579">
    <property type="component" value="Unassembled WGS sequence"/>
</dbReference>
<proteinExistence type="predicted"/>
<dbReference type="PANTHER" id="PTHR12651:SF1">
    <property type="entry name" value="26S PROTEASOME NON-ATPASE REGULATORY SUBUNIT 9"/>
    <property type="match status" value="1"/>
</dbReference>
<keyword evidence="3" id="KW-0647">Proteasome</keyword>
<dbReference type="GO" id="GO:0000502">
    <property type="term" value="C:proteasome complex"/>
    <property type="evidence" value="ECO:0007669"/>
    <property type="project" value="UniProtKB-KW"/>
</dbReference>
<organism evidence="3 4">
    <name type="scientific">Achlya hypogyna</name>
    <name type="common">Oomycete</name>
    <name type="synonym">Protoachlya hypogyna</name>
    <dbReference type="NCBI Taxonomy" id="1202772"/>
    <lineage>
        <taxon>Eukaryota</taxon>
        <taxon>Sar</taxon>
        <taxon>Stramenopiles</taxon>
        <taxon>Oomycota</taxon>
        <taxon>Saprolegniomycetes</taxon>
        <taxon>Saprolegniales</taxon>
        <taxon>Achlyaceae</taxon>
        <taxon>Achlya</taxon>
    </lineage>
</organism>
<gene>
    <name evidence="3" type="ORF">ACHHYP_14596</name>
</gene>
<dbReference type="STRING" id="1202772.A0A1V9YCS9"/>
<feature type="domain" description="Nas2 N-terminal" evidence="2">
    <location>
        <begin position="4"/>
        <end position="83"/>
    </location>
</feature>
<keyword evidence="4" id="KW-1185">Reference proteome</keyword>
<name>A0A1V9YCS9_ACHHY</name>
<dbReference type="SUPFAM" id="SSF50156">
    <property type="entry name" value="PDZ domain-like"/>
    <property type="match status" value="1"/>
</dbReference>
<accession>A0A1V9YCS9</accession>
<keyword evidence="1" id="KW-0143">Chaperone</keyword>
<dbReference type="InterPro" id="IPR040815">
    <property type="entry name" value="Nas2_N"/>
</dbReference>
<dbReference type="Gene3D" id="6.10.140.1710">
    <property type="match status" value="1"/>
</dbReference>
<dbReference type="Pfam" id="PF18265">
    <property type="entry name" value="Nas2_N"/>
    <property type="match status" value="1"/>
</dbReference>
<reference evidence="3 4" key="1">
    <citation type="journal article" date="2014" name="Genome Biol. Evol.">
        <title>The secreted proteins of Achlya hypogyna and Thraustotheca clavata identify the ancestral oomycete secretome and reveal gene acquisitions by horizontal gene transfer.</title>
        <authorList>
            <person name="Misner I."/>
            <person name="Blouin N."/>
            <person name="Leonard G."/>
            <person name="Richards T.A."/>
            <person name="Lane C.E."/>
        </authorList>
    </citation>
    <scope>NUCLEOTIDE SEQUENCE [LARGE SCALE GENOMIC DNA]</scope>
    <source>
        <strain evidence="3 4">ATCC 48635</strain>
    </source>
</reference>
<dbReference type="InterPro" id="IPR036034">
    <property type="entry name" value="PDZ_sf"/>
</dbReference>
<comment type="caution">
    <text evidence="3">The sequence shown here is derived from an EMBL/GenBank/DDBJ whole genome shotgun (WGS) entry which is preliminary data.</text>
</comment>
<sequence>MERFKELDKQRGTIEAELQMIIEELTSGPNPAGLKGPLVDAEGFPRGDIDVYNVRHKRHRFACLQTDLKMVMQEIENVMAGIYAETKPQIPVPAPVFQRPASTAARSSDPGADVPLLVKVDDPIVLDMAPFALVDSVQPGTNIDEAGLEAYDSIVSFGSANATNHRELQAIRDIVMRNVNVPIEVVIERNDSDRFRLQLTPHHWHGNGVLGCLLLPYKHSG</sequence>
<dbReference type="PANTHER" id="PTHR12651">
    <property type="entry name" value="26S PROTEASOME NON-ATPASE REGULATORY SUBUNIT 9"/>
    <property type="match status" value="1"/>
</dbReference>
<evidence type="ECO:0000256" key="1">
    <source>
        <dbReference type="ARBA" id="ARBA00023186"/>
    </source>
</evidence>
<evidence type="ECO:0000313" key="4">
    <source>
        <dbReference type="Proteomes" id="UP000243579"/>
    </source>
</evidence>
<protein>
    <submittedName>
        <fullName evidence="3">26S proteasome non-ATPase regulatory subunit</fullName>
    </submittedName>
</protein>
<dbReference type="OrthoDB" id="72325at2759"/>
<dbReference type="GO" id="GO:0005737">
    <property type="term" value="C:cytoplasm"/>
    <property type="evidence" value="ECO:0007669"/>
    <property type="project" value="TreeGrafter"/>
</dbReference>
<dbReference type="InterPro" id="IPR035269">
    <property type="entry name" value="PSMD9"/>
</dbReference>
<evidence type="ECO:0000259" key="2">
    <source>
        <dbReference type="Pfam" id="PF18265"/>
    </source>
</evidence>
<evidence type="ECO:0000313" key="3">
    <source>
        <dbReference type="EMBL" id="OQR83524.1"/>
    </source>
</evidence>
<dbReference type="AlphaFoldDB" id="A0A1V9YCS9"/>
<dbReference type="FunFam" id="2.30.42.10:FF:000107">
    <property type="entry name" value="26S proteasome non-ATPase regulatory subunit 9"/>
    <property type="match status" value="1"/>
</dbReference>